<dbReference type="InterPro" id="IPR033479">
    <property type="entry name" value="dCache_1"/>
</dbReference>
<feature type="domain" description="GGDEF" evidence="7">
    <location>
        <begin position="356"/>
        <end position="489"/>
    </location>
</feature>
<dbReference type="InterPro" id="IPR043128">
    <property type="entry name" value="Rev_trsase/Diguanyl_cyclase"/>
</dbReference>
<dbReference type="Pfam" id="PF02743">
    <property type="entry name" value="dCache_1"/>
    <property type="match status" value="1"/>
</dbReference>
<evidence type="ECO:0000256" key="5">
    <source>
        <dbReference type="ARBA" id="ARBA00023136"/>
    </source>
</evidence>
<protein>
    <submittedName>
        <fullName evidence="8">Sensor domain-containing diguanylate cyclase</fullName>
    </submittedName>
</protein>
<accession>A0A4Q1RLI0</accession>
<dbReference type="Pfam" id="PF00990">
    <property type="entry name" value="GGDEF"/>
    <property type="match status" value="1"/>
</dbReference>
<dbReference type="NCBIfam" id="TIGR00254">
    <property type="entry name" value="GGDEF"/>
    <property type="match status" value="1"/>
</dbReference>
<sequence length="496" mass="56261">MFKKKKQNPGGSYVGAIAVFILAIIIGLVSFFVTAQRTIESSSQERMRNNVARQSEHLRTILNIHYSYLEGIAEKMGESGDLLSEENMQMLTTFQESTALDRTALIQPNGDAHYDNGLVKNVAHRRYFKEGISGSRTLSDPLESSVDQETKVVLGVPVFHEETVIGVLGSSYNVGELSRMLFDDLFSGKGYSLIVTRDGEIIAHDGDATDYKLSYGDNIFEFYKFKKIGQGHSIEEISQDFNEGKEGLIRLRGYADSSDRYLAYAPLGINDWMICYVAPVTVAQQSYAFVEQYEFIFLGCFGVQVCILIFYIIRKNRQKTEEILRSARTDELTQVYNRKYAESYTERILNENHGERQSAFFIMDVDKFKEVNDVYGHTVGDAVLHTFGELLNRQFRENDIVGRIGGDEFTVLMWNVSSREAVRSKAEKLLEETKKLAFAEMDGKGITISIGIALYPEHGNTYMELYRIADQALYETKRGGRNGYTICGESRRNLPR</sequence>
<dbReference type="EMBL" id="SDKC01000001">
    <property type="protein sequence ID" value="RXS76603.1"/>
    <property type="molecule type" value="Genomic_DNA"/>
</dbReference>
<comment type="caution">
    <text evidence="8">The sequence shown here is derived from an EMBL/GenBank/DDBJ whole genome shotgun (WGS) entry which is preliminary data.</text>
</comment>
<evidence type="ECO:0000313" key="9">
    <source>
        <dbReference type="Proteomes" id="UP000290106"/>
    </source>
</evidence>
<gene>
    <name evidence="8" type="ORF">ETP43_00515</name>
</gene>
<dbReference type="Gene3D" id="3.30.450.20">
    <property type="entry name" value="PAS domain"/>
    <property type="match status" value="1"/>
</dbReference>
<dbReference type="Gene3D" id="3.30.70.270">
    <property type="match status" value="1"/>
</dbReference>
<evidence type="ECO:0000313" key="8">
    <source>
        <dbReference type="EMBL" id="RXS76603.1"/>
    </source>
</evidence>
<dbReference type="GO" id="GO:0005886">
    <property type="term" value="C:plasma membrane"/>
    <property type="evidence" value="ECO:0007669"/>
    <property type="project" value="UniProtKB-SubCell"/>
</dbReference>
<feature type="transmembrane region" description="Helical" evidence="6">
    <location>
        <begin position="295"/>
        <end position="313"/>
    </location>
</feature>
<dbReference type="FunFam" id="3.30.70.270:FF:000001">
    <property type="entry name" value="Diguanylate cyclase domain protein"/>
    <property type="match status" value="1"/>
</dbReference>
<dbReference type="CDD" id="cd01949">
    <property type="entry name" value="GGDEF"/>
    <property type="match status" value="1"/>
</dbReference>
<dbReference type="PANTHER" id="PTHR45138">
    <property type="entry name" value="REGULATORY COMPONENTS OF SENSORY TRANSDUCTION SYSTEM"/>
    <property type="match status" value="1"/>
</dbReference>
<proteinExistence type="predicted"/>
<comment type="subcellular location">
    <subcellularLocation>
        <location evidence="1">Cell membrane</location>
        <topology evidence="1">Multi-pass membrane protein</topology>
    </subcellularLocation>
</comment>
<reference evidence="8 9" key="1">
    <citation type="submission" date="2019-01" db="EMBL/GenBank/DDBJ databases">
        <title>Blautia sp. nov. KGMB01111 isolated human feces.</title>
        <authorList>
            <person name="Park J.-E."/>
            <person name="Kim J.-S."/>
            <person name="Park S.-H."/>
        </authorList>
    </citation>
    <scope>NUCLEOTIDE SEQUENCE [LARGE SCALE GENOMIC DNA]</scope>
    <source>
        <strain evidence="8 9">KGMB01111</strain>
    </source>
</reference>
<dbReference type="InterPro" id="IPR050469">
    <property type="entry name" value="Diguanylate_Cyclase"/>
</dbReference>
<evidence type="ECO:0000256" key="4">
    <source>
        <dbReference type="ARBA" id="ARBA00022989"/>
    </source>
</evidence>
<dbReference type="SUPFAM" id="SSF55073">
    <property type="entry name" value="Nucleotide cyclase"/>
    <property type="match status" value="1"/>
</dbReference>
<dbReference type="InterPro" id="IPR029787">
    <property type="entry name" value="Nucleotide_cyclase"/>
</dbReference>
<evidence type="ECO:0000256" key="1">
    <source>
        <dbReference type="ARBA" id="ARBA00004651"/>
    </source>
</evidence>
<dbReference type="PANTHER" id="PTHR45138:SF9">
    <property type="entry name" value="DIGUANYLATE CYCLASE DGCM-RELATED"/>
    <property type="match status" value="1"/>
</dbReference>
<keyword evidence="4 6" id="KW-1133">Transmembrane helix</keyword>
<feature type="transmembrane region" description="Helical" evidence="6">
    <location>
        <begin position="12"/>
        <end position="33"/>
    </location>
</feature>
<evidence type="ECO:0000256" key="2">
    <source>
        <dbReference type="ARBA" id="ARBA00022475"/>
    </source>
</evidence>
<evidence type="ECO:0000259" key="7">
    <source>
        <dbReference type="PROSITE" id="PS50887"/>
    </source>
</evidence>
<dbReference type="AlphaFoldDB" id="A0A4Q1RLI0"/>
<dbReference type="OrthoDB" id="9805474at2"/>
<keyword evidence="3 6" id="KW-0812">Transmembrane</keyword>
<dbReference type="PROSITE" id="PS50887">
    <property type="entry name" value="GGDEF"/>
    <property type="match status" value="1"/>
</dbReference>
<keyword evidence="9" id="KW-1185">Reference proteome</keyword>
<organism evidence="8 9">
    <name type="scientific">Blautia faecicola</name>
    <dbReference type="NCBI Taxonomy" id="2509240"/>
    <lineage>
        <taxon>Bacteria</taxon>
        <taxon>Bacillati</taxon>
        <taxon>Bacillota</taxon>
        <taxon>Clostridia</taxon>
        <taxon>Lachnospirales</taxon>
        <taxon>Lachnospiraceae</taxon>
        <taxon>Blautia</taxon>
    </lineage>
</organism>
<evidence type="ECO:0000256" key="6">
    <source>
        <dbReference type="SAM" id="Phobius"/>
    </source>
</evidence>
<dbReference type="Proteomes" id="UP000290106">
    <property type="component" value="Unassembled WGS sequence"/>
</dbReference>
<keyword evidence="2" id="KW-1003">Cell membrane</keyword>
<keyword evidence="5 6" id="KW-0472">Membrane</keyword>
<evidence type="ECO:0000256" key="3">
    <source>
        <dbReference type="ARBA" id="ARBA00022692"/>
    </source>
</evidence>
<dbReference type="GO" id="GO:0052621">
    <property type="term" value="F:diguanylate cyclase activity"/>
    <property type="evidence" value="ECO:0007669"/>
    <property type="project" value="TreeGrafter"/>
</dbReference>
<dbReference type="SMART" id="SM00267">
    <property type="entry name" value="GGDEF"/>
    <property type="match status" value="1"/>
</dbReference>
<name>A0A4Q1RLI0_9FIRM</name>
<dbReference type="InterPro" id="IPR000160">
    <property type="entry name" value="GGDEF_dom"/>
</dbReference>